<evidence type="ECO:0000256" key="1">
    <source>
        <dbReference type="SAM" id="MobiDB-lite"/>
    </source>
</evidence>
<keyword evidence="3" id="KW-1185">Reference proteome</keyword>
<evidence type="ECO:0000313" key="2">
    <source>
        <dbReference type="EMBL" id="KAA8531608.1"/>
    </source>
</evidence>
<accession>A0A5J5AN17</accession>
<sequence>MAMVGMESSGLVDAVDYKIMRILLLELLGSSNGSASLPADPAPTAEVSSTPVMGHPPLLRTHPMQTRAKSGIFKPNHRSYLSHVPNSGLLHSLLTMREPKGCLK</sequence>
<dbReference type="Proteomes" id="UP000325577">
    <property type="component" value="Linkage Group LG2"/>
</dbReference>
<dbReference type="AlphaFoldDB" id="A0A5J5AN17"/>
<feature type="region of interest" description="Disordered" evidence="1">
    <location>
        <begin position="35"/>
        <end position="62"/>
    </location>
</feature>
<proteinExistence type="predicted"/>
<evidence type="ECO:0000313" key="3">
    <source>
        <dbReference type="Proteomes" id="UP000325577"/>
    </source>
</evidence>
<protein>
    <submittedName>
        <fullName evidence="2">Uncharacterized protein</fullName>
    </submittedName>
</protein>
<organism evidence="2 3">
    <name type="scientific">Nyssa sinensis</name>
    <dbReference type="NCBI Taxonomy" id="561372"/>
    <lineage>
        <taxon>Eukaryota</taxon>
        <taxon>Viridiplantae</taxon>
        <taxon>Streptophyta</taxon>
        <taxon>Embryophyta</taxon>
        <taxon>Tracheophyta</taxon>
        <taxon>Spermatophyta</taxon>
        <taxon>Magnoliopsida</taxon>
        <taxon>eudicotyledons</taxon>
        <taxon>Gunneridae</taxon>
        <taxon>Pentapetalae</taxon>
        <taxon>asterids</taxon>
        <taxon>Cornales</taxon>
        <taxon>Nyssaceae</taxon>
        <taxon>Nyssa</taxon>
    </lineage>
</organism>
<gene>
    <name evidence="2" type="ORF">F0562_006317</name>
</gene>
<name>A0A5J5AN17_9ASTE</name>
<reference evidence="2 3" key="1">
    <citation type="submission" date="2019-09" db="EMBL/GenBank/DDBJ databases">
        <title>A chromosome-level genome assembly of the Chinese tupelo Nyssa sinensis.</title>
        <authorList>
            <person name="Yang X."/>
            <person name="Kang M."/>
            <person name="Yang Y."/>
            <person name="Xiong H."/>
            <person name="Wang M."/>
            <person name="Zhang Z."/>
            <person name="Wang Z."/>
            <person name="Wu H."/>
            <person name="Ma T."/>
            <person name="Liu J."/>
            <person name="Xi Z."/>
        </authorList>
    </citation>
    <scope>NUCLEOTIDE SEQUENCE [LARGE SCALE GENOMIC DNA]</scope>
    <source>
        <strain evidence="2">J267</strain>
        <tissue evidence="2">Leaf</tissue>
    </source>
</reference>
<dbReference type="EMBL" id="CM018043">
    <property type="protein sequence ID" value="KAA8531608.1"/>
    <property type="molecule type" value="Genomic_DNA"/>
</dbReference>